<dbReference type="GO" id="GO:0003677">
    <property type="term" value="F:DNA binding"/>
    <property type="evidence" value="ECO:0007669"/>
    <property type="project" value="InterPro"/>
</dbReference>
<name>A0A158EJ55_9BURK</name>
<dbReference type="OrthoDB" id="3376843at2"/>
<dbReference type="EMBL" id="FCOX02000140">
    <property type="protein sequence ID" value="SAL06844.1"/>
    <property type="molecule type" value="Genomic_DNA"/>
</dbReference>
<organism evidence="1 2">
    <name type="scientific">Caballeronia calidae</name>
    <dbReference type="NCBI Taxonomy" id="1777139"/>
    <lineage>
        <taxon>Bacteria</taxon>
        <taxon>Pseudomonadati</taxon>
        <taxon>Pseudomonadota</taxon>
        <taxon>Betaproteobacteria</taxon>
        <taxon>Burkholderiales</taxon>
        <taxon>Burkholderiaceae</taxon>
        <taxon>Caballeronia</taxon>
    </lineage>
</organism>
<reference evidence="1" key="1">
    <citation type="submission" date="2016-01" db="EMBL/GenBank/DDBJ databases">
        <authorList>
            <person name="Peeters C."/>
        </authorList>
    </citation>
    <scope>NUCLEOTIDE SEQUENCE</scope>
    <source>
        <strain evidence="1">LMG 29321</strain>
    </source>
</reference>
<sequence length="146" mass="16301">MVGTKVDKTWGDGAADGAYKRPNFPTEFKRQLVEQSLEPGASVALIARSNDINANLLFKWRRLYLAGEYGLPTLPERATPKRAQEVPSLLPVNVVAEAAEHTPPMEVDATRSPENLCEIEFDRARLRVCGNVSPDMLRLLIRELSR</sequence>
<dbReference type="InterPro" id="IPR009057">
    <property type="entry name" value="Homeodomain-like_sf"/>
</dbReference>
<accession>A0A158EJ55</accession>
<evidence type="ECO:0000313" key="1">
    <source>
        <dbReference type="EMBL" id="SAL06844.1"/>
    </source>
</evidence>
<dbReference type="Pfam" id="PF01527">
    <property type="entry name" value="HTH_Tnp_1"/>
    <property type="match status" value="1"/>
</dbReference>
<gene>
    <name evidence="1" type="ORF">AWB78_08277</name>
</gene>
<evidence type="ECO:0000313" key="2">
    <source>
        <dbReference type="Proteomes" id="UP000071859"/>
    </source>
</evidence>
<dbReference type="AlphaFoldDB" id="A0A158EJ55"/>
<keyword evidence="2" id="KW-1185">Reference proteome</keyword>
<protein>
    <submittedName>
        <fullName evidence="1">Transposase IS3/IS911 family protein</fullName>
    </submittedName>
</protein>
<dbReference type="GO" id="GO:0004803">
    <property type="term" value="F:transposase activity"/>
    <property type="evidence" value="ECO:0007669"/>
    <property type="project" value="InterPro"/>
</dbReference>
<dbReference type="SUPFAM" id="SSF46689">
    <property type="entry name" value="Homeodomain-like"/>
    <property type="match status" value="1"/>
</dbReference>
<dbReference type="InterPro" id="IPR002514">
    <property type="entry name" value="Transposase_8"/>
</dbReference>
<dbReference type="Proteomes" id="UP000071859">
    <property type="component" value="Unassembled WGS sequence"/>
</dbReference>
<dbReference type="GO" id="GO:0006313">
    <property type="term" value="P:DNA transposition"/>
    <property type="evidence" value="ECO:0007669"/>
    <property type="project" value="InterPro"/>
</dbReference>
<dbReference type="NCBIfam" id="NF047595">
    <property type="entry name" value="IS66_ISRel24_TnpA"/>
    <property type="match status" value="1"/>
</dbReference>
<comment type="caution">
    <text evidence="1">The sequence shown here is derived from an EMBL/GenBank/DDBJ whole genome shotgun (WGS) entry which is preliminary data.</text>
</comment>
<proteinExistence type="predicted"/>